<proteinExistence type="predicted"/>
<sequence length="322" mass="38956">MYKMEFYDKNTIQNVDINYPDIYFTPKYGTACEYSDNAIWELCKYKDLIYVYLKRPVEFQGKIYYDLITPYGYSGYYYKKKDTFEEFLPLFREKAIEKNYVTEVLRQNPYININITCYDVILSRKIYSINLEKLNDNSYLKATSKSNRRMIRNAIKNNLEFKILEYNNNNFNNFKVVYDLTMNNLNSTKYYYFNKDYYNCLTNCFIACVYLEKKICASCIIFKYNKLLHYHIGGSLLEYRNYGCNNFLHYNVIKYGIQNNYKLYVLGGGLKEGDSLSEFKRKLSNKEFQYTIYKNIVNKEIYKKLKNKLCKDKKINYFPEYR</sequence>
<dbReference type="PANTHER" id="PTHR36174:SF1">
    <property type="entry name" value="LIPID II:GLYCINE GLYCYLTRANSFERASE"/>
    <property type="match status" value="1"/>
</dbReference>
<evidence type="ECO:0000313" key="2">
    <source>
        <dbReference type="EMBL" id="QHU35346.1"/>
    </source>
</evidence>
<evidence type="ECO:0000259" key="1">
    <source>
        <dbReference type="Pfam" id="PF13480"/>
    </source>
</evidence>
<dbReference type="PANTHER" id="PTHR36174">
    <property type="entry name" value="LIPID II:GLYCINE GLYCYLTRANSFERASE"/>
    <property type="match status" value="1"/>
</dbReference>
<dbReference type="InterPro" id="IPR038740">
    <property type="entry name" value="BioF2-like_GNAT_dom"/>
</dbReference>
<dbReference type="EMBL" id="MN740587">
    <property type="protein sequence ID" value="QHU35346.1"/>
    <property type="molecule type" value="Genomic_DNA"/>
</dbReference>
<accession>A0A6C0LWW6</accession>
<dbReference type="InterPro" id="IPR016181">
    <property type="entry name" value="Acyl_CoA_acyltransferase"/>
</dbReference>
<dbReference type="Pfam" id="PF13480">
    <property type="entry name" value="Acetyltransf_6"/>
    <property type="match status" value="1"/>
</dbReference>
<feature type="domain" description="BioF2-like acetyltransferase" evidence="1">
    <location>
        <begin position="203"/>
        <end position="271"/>
    </location>
</feature>
<dbReference type="SUPFAM" id="SSF55729">
    <property type="entry name" value="Acyl-CoA N-acyltransferases (Nat)"/>
    <property type="match status" value="1"/>
</dbReference>
<dbReference type="Gene3D" id="3.40.630.30">
    <property type="match status" value="1"/>
</dbReference>
<protein>
    <recommendedName>
        <fullName evidence="1">BioF2-like acetyltransferase domain-containing protein</fullName>
    </recommendedName>
</protein>
<dbReference type="AlphaFoldDB" id="A0A6C0LWW6"/>
<organism evidence="2">
    <name type="scientific">viral metagenome</name>
    <dbReference type="NCBI Taxonomy" id="1070528"/>
    <lineage>
        <taxon>unclassified sequences</taxon>
        <taxon>metagenomes</taxon>
        <taxon>organismal metagenomes</taxon>
    </lineage>
</organism>
<name>A0A6C0LWW6_9ZZZZ</name>
<reference evidence="2" key="1">
    <citation type="journal article" date="2020" name="Nature">
        <title>Giant virus diversity and host interactions through global metagenomics.</title>
        <authorList>
            <person name="Schulz F."/>
            <person name="Roux S."/>
            <person name="Paez-Espino D."/>
            <person name="Jungbluth S."/>
            <person name="Walsh D.A."/>
            <person name="Denef V.J."/>
            <person name="McMahon K.D."/>
            <person name="Konstantinidis K.T."/>
            <person name="Eloe-Fadrosh E.A."/>
            <person name="Kyrpides N.C."/>
            <person name="Woyke T."/>
        </authorList>
    </citation>
    <scope>NUCLEOTIDE SEQUENCE</scope>
    <source>
        <strain evidence="2">GVMAG-S-1017745-26</strain>
    </source>
</reference>
<dbReference type="InterPro" id="IPR050644">
    <property type="entry name" value="PG_Glycine_Bridge_Synth"/>
</dbReference>